<evidence type="ECO:0000256" key="3">
    <source>
        <dbReference type="ARBA" id="ARBA00023274"/>
    </source>
</evidence>
<dbReference type="GO" id="GO:0003735">
    <property type="term" value="F:structural constituent of ribosome"/>
    <property type="evidence" value="ECO:0007669"/>
    <property type="project" value="InterPro"/>
</dbReference>
<dbReference type="InterPro" id="IPR000754">
    <property type="entry name" value="Ribosomal_uS9"/>
</dbReference>
<evidence type="ECO:0000313" key="7">
    <source>
        <dbReference type="EMBL" id="SDB59980.1"/>
    </source>
</evidence>
<dbReference type="STRING" id="617002.SAMN05660653_03073"/>
<evidence type="ECO:0000256" key="2">
    <source>
        <dbReference type="ARBA" id="ARBA00022980"/>
    </source>
</evidence>
<accession>A0A1G6ERF4</accession>
<dbReference type="InterPro" id="IPR020568">
    <property type="entry name" value="Ribosomal_Su5_D2-typ_SF"/>
</dbReference>
<keyword evidence="3 5" id="KW-0687">Ribonucleoprotein</keyword>
<dbReference type="RefSeq" id="WP_092123660.1">
    <property type="nucleotide sequence ID" value="NZ_FMXO01000021.1"/>
</dbReference>
<proteinExistence type="inferred from homology"/>
<gene>
    <name evidence="5" type="primary">rpsI</name>
    <name evidence="7" type="ORF">SAMN05660653_03073</name>
</gene>
<dbReference type="EMBL" id="FMXO01000021">
    <property type="protein sequence ID" value="SDB59980.1"/>
    <property type="molecule type" value="Genomic_DNA"/>
</dbReference>
<organism evidence="7 8">
    <name type="scientific">Desulfonatronum thiosulfatophilum</name>
    <dbReference type="NCBI Taxonomy" id="617002"/>
    <lineage>
        <taxon>Bacteria</taxon>
        <taxon>Pseudomonadati</taxon>
        <taxon>Thermodesulfobacteriota</taxon>
        <taxon>Desulfovibrionia</taxon>
        <taxon>Desulfovibrionales</taxon>
        <taxon>Desulfonatronaceae</taxon>
        <taxon>Desulfonatronum</taxon>
    </lineage>
</organism>
<dbReference type="GO" id="GO:0006412">
    <property type="term" value="P:translation"/>
    <property type="evidence" value="ECO:0007669"/>
    <property type="project" value="UniProtKB-UniRule"/>
</dbReference>
<evidence type="ECO:0000256" key="6">
    <source>
        <dbReference type="RuleBase" id="RU003815"/>
    </source>
</evidence>
<name>A0A1G6ERF4_9BACT</name>
<dbReference type="Gene3D" id="3.30.230.10">
    <property type="match status" value="1"/>
</dbReference>
<comment type="similarity">
    <text evidence="1 5 6">Belongs to the universal ribosomal protein uS9 family.</text>
</comment>
<dbReference type="PANTHER" id="PTHR21569">
    <property type="entry name" value="RIBOSOMAL PROTEIN S9"/>
    <property type="match status" value="1"/>
</dbReference>
<dbReference type="PANTHER" id="PTHR21569:SF1">
    <property type="entry name" value="SMALL RIBOSOMAL SUBUNIT PROTEIN US9M"/>
    <property type="match status" value="1"/>
</dbReference>
<dbReference type="InterPro" id="IPR020574">
    <property type="entry name" value="Ribosomal_uS9_CS"/>
</dbReference>
<dbReference type="GO" id="GO:0022627">
    <property type="term" value="C:cytosolic small ribosomal subunit"/>
    <property type="evidence" value="ECO:0007669"/>
    <property type="project" value="TreeGrafter"/>
</dbReference>
<reference evidence="7 8" key="1">
    <citation type="submission" date="2016-10" db="EMBL/GenBank/DDBJ databases">
        <authorList>
            <person name="de Groot N.N."/>
        </authorList>
    </citation>
    <scope>NUCLEOTIDE SEQUENCE [LARGE SCALE GENOMIC DNA]</scope>
    <source>
        <strain evidence="7 8">ASO4-2</strain>
    </source>
</reference>
<sequence>MSSDFFYGTGRRKSAVARTRIYPGSGQILVNNRPFDEYFPRATLQMIVRQPLNLTKTLGKFDIKATIDGGGVAGQAEALRHGISRALLSYDAELRPTLKRAGFLTRDARIKERKKYGLRSARARFQYSKR</sequence>
<dbReference type="GO" id="GO:0003723">
    <property type="term" value="F:RNA binding"/>
    <property type="evidence" value="ECO:0007669"/>
    <property type="project" value="TreeGrafter"/>
</dbReference>
<dbReference type="Pfam" id="PF00380">
    <property type="entry name" value="Ribosomal_S9"/>
    <property type="match status" value="1"/>
</dbReference>
<evidence type="ECO:0000313" key="8">
    <source>
        <dbReference type="Proteomes" id="UP000198771"/>
    </source>
</evidence>
<protein>
    <recommendedName>
        <fullName evidence="4 5">Small ribosomal subunit protein uS9</fullName>
    </recommendedName>
</protein>
<dbReference type="InterPro" id="IPR023035">
    <property type="entry name" value="Ribosomal_uS9_bac/plastid"/>
</dbReference>
<evidence type="ECO:0000256" key="1">
    <source>
        <dbReference type="ARBA" id="ARBA00005251"/>
    </source>
</evidence>
<keyword evidence="2 5" id="KW-0689">Ribosomal protein</keyword>
<dbReference type="InterPro" id="IPR014721">
    <property type="entry name" value="Ribsml_uS5_D2-typ_fold_subgr"/>
</dbReference>
<dbReference type="PROSITE" id="PS00360">
    <property type="entry name" value="RIBOSOMAL_S9"/>
    <property type="match status" value="1"/>
</dbReference>
<keyword evidence="8" id="KW-1185">Reference proteome</keyword>
<dbReference type="AlphaFoldDB" id="A0A1G6ERF4"/>
<dbReference type="HAMAP" id="MF_00532_B">
    <property type="entry name" value="Ribosomal_uS9_B"/>
    <property type="match status" value="1"/>
</dbReference>
<dbReference type="FunFam" id="3.30.230.10:FF:000001">
    <property type="entry name" value="30S ribosomal protein S9"/>
    <property type="match status" value="1"/>
</dbReference>
<dbReference type="Proteomes" id="UP000198771">
    <property type="component" value="Unassembled WGS sequence"/>
</dbReference>
<dbReference type="OrthoDB" id="9803965at2"/>
<dbReference type="SUPFAM" id="SSF54211">
    <property type="entry name" value="Ribosomal protein S5 domain 2-like"/>
    <property type="match status" value="1"/>
</dbReference>
<evidence type="ECO:0000256" key="5">
    <source>
        <dbReference type="HAMAP-Rule" id="MF_00532"/>
    </source>
</evidence>
<evidence type="ECO:0000256" key="4">
    <source>
        <dbReference type="ARBA" id="ARBA00035259"/>
    </source>
</evidence>
<dbReference type="NCBIfam" id="NF001099">
    <property type="entry name" value="PRK00132.1"/>
    <property type="match status" value="1"/>
</dbReference>